<dbReference type="InterPro" id="IPR036259">
    <property type="entry name" value="MFS_trans_sf"/>
</dbReference>
<keyword evidence="4 7" id="KW-0812">Transmembrane</keyword>
<dbReference type="Pfam" id="PF07690">
    <property type="entry name" value="MFS_1"/>
    <property type="match status" value="1"/>
</dbReference>
<keyword evidence="5 7" id="KW-1133">Transmembrane helix</keyword>
<evidence type="ECO:0000256" key="6">
    <source>
        <dbReference type="ARBA" id="ARBA00023136"/>
    </source>
</evidence>
<dbReference type="EMBL" id="JN119829">
    <property type="protein sequence ID" value="AEP14302.1"/>
    <property type="molecule type" value="Genomic_DNA"/>
</dbReference>
<evidence type="ECO:0000256" key="5">
    <source>
        <dbReference type="ARBA" id="ARBA00022989"/>
    </source>
</evidence>
<keyword evidence="8" id="KW-0614">Plasmid</keyword>
<dbReference type="RefSeq" id="WP_031942669.1">
    <property type="nucleotide sequence ID" value="NC_025041.1"/>
</dbReference>
<organism evidence="8">
    <name type="scientific">Sulfobacillus thermotolerans</name>
    <dbReference type="NCBI Taxonomy" id="338644"/>
    <lineage>
        <taxon>Bacteria</taxon>
        <taxon>Bacillati</taxon>
        <taxon>Bacillota</taxon>
        <taxon>Clostridia</taxon>
        <taxon>Eubacteriales</taxon>
        <taxon>Clostridiales Family XVII. Incertae Sedis</taxon>
        <taxon>Sulfobacillus</taxon>
    </lineage>
</organism>
<accession>G5CJ25</accession>
<evidence type="ECO:0000313" key="8">
    <source>
        <dbReference type="EMBL" id="AEP14302.1"/>
    </source>
</evidence>
<keyword evidence="2" id="KW-0813">Transport</keyword>
<dbReference type="Gene3D" id="1.20.1250.20">
    <property type="entry name" value="MFS general substrate transporter like domains"/>
    <property type="match status" value="1"/>
</dbReference>
<name>G5CJ25_9FIRM</name>
<keyword evidence="3" id="KW-1003">Cell membrane</keyword>
<gene>
    <name evidence="8" type="primary">orfL54</name>
</gene>
<evidence type="ECO:0000256" key="7">
    <source>
        <dbReference type="SAM" id="Phobius"/>
    </source>
</evidence>
<geneLocation type="plasmid" evidence="8">
    <name>pL15</name>
</geneLocation>
<dbReference type="GO" id="GO:0005886">
    <property type="term" value="C:plasma membrane"/>
    <property type="evidence" value="ECO:0007669"/>
    <property type="project" value="UniProtKB-SubCell"/>
</dbReference>
<evidence type="ECO:0000256" key="2">
    <source>
        <dbReference type="ARBA" id="ARBA00022448"/>
    </source>
</evidence>
<dbReference type="SUPFAM" id="SSF103473">
    <property type="entry name" value="MFS general substrate transporter"/>
    <property type="match status" value="1"/>
</dbReference>
<keyword evidence="6 7" id="KW-0472">Membrane</keyword>
<feature type="transmembrane region" description="Helical" evidence="7">
    <location>
        <begin position="20"/>
        <end position="44"/>
    </location>
</feature>
<reference evidence="8" key="1">
    <citation type="journal article" date="2011" name="Appl. Environ. Microbiol.">
        <title>Two Large, Related, Cryptic Plasmids from Geographically Distinct Isolates of Sulfobacillus thermotolerans.</title>
        <authorList>
            <person name="Deane S.M."/>
            <person name="Rawlings D.E."/>
        </authorList>
    </citation>
    <scope>NUCLEOTIDE SEQUENCE</scope>
    <source>
        <strain evidence="8">L15</strain>
        <plasmid evidence="8">pL15</plasmid>
    </source>
</reference>
<dbReference type="PANTHER" id="PTHR43266">
    <property type="entry name" value="MACROLIDE-EFFLUX PROTEIN"/>
    <property type="match status" value="1"/>
</dbReference>
<feature type="transmembrane region" description="Helical" evidence="7">
    <location>
        <begin position="92"/>
        <end position="118"/>
    </location>
</feature>
<feature type="transmembrane region" description="Helical" evidence="7">
    <location>
        <begin position="50"/>
        <end position="71"/>
    </location>
</feature>
<dbReference type="InterPro" id="IPR011701">
    <property type="entry name" value="MFS"/>
</dbReference>
<comment type="subcellular location">
    <subcellularLocation>
        <location evidence="1">Cell membrane</location>
        <topology evidence="1">Multi-pass membrane protein</topology>
    </subcellularLocation>
</comment>
<evidence type="ECO:0000256" key="1">
    <source>
        <dbReference type="ARBA" id="ARBA00004651"/>
    </source>
</evidence>
<dbReference type="GO" id="GO:0022857">
    <property type="term" value="F:transmembrane transporter activity"/>
    <property type="evidence" value="ECO:0007669"/>
    <property type="project" value="InterPro"/>
</dbReference>
<dbReference type="PANTHER" id="PTHR43266:SF2">
    <property type="entry name" value="MAJOR FACILITATOR SUPERFAMILY (MFS) PROFILE DOMAIN-CONTAINING PROTEIN"/>
    <property type="match status" value="1"/>
</dbReference>
<proteinExistence type="predicted"/>
<dbReference type="AlphaFoldDB" id="G5CJ25"/>
<feature type="transmembrane region" description="Helical" evidence="7">
    <location>
        <begin position="184"/>
        <end position="201"/>
    </location>
</feature>
<sequence length="269" mass="28961">MAAFKQATPTWKTLSKSAQWMLVSVFATNIGNGIQNLAVAKLLYDATGSTVDFGLTLILENVLTFLLQLLAGPVVDRGQPNRVMIFADISRGVVVCLSSLLLTQGHVFVWVAISIITINAAKPFYRAATFALGPLVAEGDHLLIFNSVRGSSVQGGQMIGVAIAGPLIYWLGTAPAFAANGVSYLLAAGAIAFARVPLLAVPENQRSSWWSTLWGDWNNVFRYLRRERGLFLAHVSRVGGFLGSGVSKYCACTDRCCRSPQSIVLALRP</sequence>
<protein>
    <submittedName>
        <fullName evidence="8">Major facilitator superfamily protein</fullName>
    </submittedName>
</protein>
<evidence type="ECO:0000256" key="4">
    <source>
        <dbReference type="ARBA" id="ARBA00022692"/>
    </source>
</evidence>
<evidence type="ECO:0000256" key="3">
    <source>
        <dbReference type="ARBA" id="ARBA00022475"/>
    </source>
</evidence>